<comment type="caution">
    <text evidence="3">The sequence shown here is derived from an EMBL/GenBank/DDBJ whole genome shotgun (WGS) entry which is preliminary data.</text>
</comment>
<dbReference type="EMBL" id="PFMD01000056">
    <property type="protein sequence ID" value="PIY96151.1"/>
    <property type="molecule type" value="Genomic_DNA"/>
</dbReference>
<dbReference type="AlphaFoldDB" id="A0A2M7RI24"/>
<dbReference type="GO" id="GO:0005737">
    <property type="term" value="C:cytoplasm"/>
    <property type="evidence" value="ECO:0007669"/>
    <property type="project" value="TreeGrafter"/>
</dbReference>
<gene>
    <name evidence="3" type="ORF">COY66_04785</name>
</gene>
<dbReference type="GO" id="GO:0016491">
    <property type="term" value="F:oxidoreductase activity"/>
    <property type="evidence" value="ECO:0007669"/>
    <property type="project" value="UniProtKB-KW"/>
</dbReference>
<name>A0A2M7RI24_9BACT</name>
<dbReference type="PANTHER" id="PTHR13847:SF287">
    <property type="entry name" value="FAD-DEPENDENT OXIDOREDUCTASE DOMAIN-CONTAINING PROTEIN 1"/>
    <property type="match status" value="1"/>
</dbReference>
<protein>
    <recommendedName>
        <fullName evidence="2">FAD dependent oxidoreductase domain-containing protein</fullName>
    </recommendedName>
</protein>
<dbReference type="SUPFAM" id="SSF51905">
    <property type="entry name" value="FAD/NAD(P)-binding domain"/>
    <property type="match status" value="1"/>
</dbReference>
<evidence type="ECO:0000256" key="1">
    <source>
        <dbReference type="ARBA" id="ARBA00023002"/>
    </source>
</evidence>
<accession>A0A2M7RI24</accession>
<dbReference type="InterPro" id="IPR006076">
    <property type="entry name" value="FAD-dep_OxRdtase"/>
</dbReference>
<organism evidence="3 4">
    <name type="scientific">Candidatus Kerfeldbacteria bacterium CG_4_10_14_0_8_um_filter_42_10</name>
    <dbReference type="NCBI Taxonomy" id="2014248"/>
    <lineage>
        <taxon>Bacteria</taxon>
        <taxon>Candidatus Kerfeldiibacteriota</taxon>
    </lineage>
</organism>
<dbReference type="Gene3D" id="3.30.9.10">
    <property type="entry name" value="D-Amino Acid Oxidase, subunit A, domain 2"/>
    <property type="match status" value="1"/>
</dbReference>
<sequence length="407" mass="45126">MEGPIPPPNGGKVLVIGAGLTGALVSHQLAEAGYQITCVDQGHIGFGSSSRSAACIRAQFSSETIVKAMVYAIRFYKNFGTTMGCDDEVIIQNGYLYPFWTWHEDLWDKAQTQALNMKEWGLAEVELLSPKEATERFPFLLSDGLLGARFSLTDGFLRPDVIMGEAFRHCREEHGVQMTLNCAVTGFITDGNQVTGAQTQKGAVEADVVINCTNAWTGQLMKNLPRPNNSFPVVSPHKRFLYFVDAGDVEIGNWPMTVLPSDAYCHPEHGKLMMGWKYNSRPEPDFKPEDQDKLGVGFHLKHTPVHYGHLMLQEMGFYLPEVQCMPGIHSAACGYYGVTPDSHPLIDWDPDYAGLIHAAGHSGHGAMFAPATALLVQKLLMPEMEIPFTLDHFRIKRDFTHGERNVI</sequence>
<proteinExistence type="predicted"/>
<dbReference type="InterPro" id="IPR036188">
    <property type="entry name" value="FAD/NAD-bd_sf"/>
</dbReference>
<evidence type="ECO:0000313" key="4">
    <source>
        <dbReference type="Proteomes" id="UP000230779"/>
    </source>
</evidence>
<dbReference type="Pfam" id="PF01266">
    <property type="entry name" value="DAO"/>
    <property type="match status" value="1"/>
</dbReference>
<dbReference type="PANTHER" id="PTHR13847">
    <property type="entry name" value="SARCOSINE DEHYDROGENASE-RELATED"/>
    <property type="match status" value="1"/>
</dbReference>
<reference evidence="3 4" key="1">
    <citation type="submission" date="2017-09" db="EMBL/GenBank/DDBJ databases">
        <title>Depth-based differentiation of microbial function through sediment-hosted aquifers and enrichment of novel symbionts in the deep terrestrial subsurface.</title>
        <authorList>
            <person name="Probst A.J."/>
            <person name="Ladd B."/>
            <person name="Jarett J.K."/>
            <person name="Geller-Mcgrath D.E."/>
            <person name="Sieber C.M."/>
            <person name="Emerson J.B."/>
            <person name="Anantharaman K."/>
            <person name="Thomas B.C."/>
            <person name="Malmstrom R."/>
            <person name="Stieglmeier M."/>
            <person name="Klingl A."/>
            <person name="Woyke T."/>
            <person name="Ryan C.M."/>
            <person name="Banfield J.F."/>
        </authorList>
    </citation>
    <scope>NUCLEOTIDE SEQUENCE [LARGE SCALE GENOMIC DNA]</scope>
    <source>
        <strain evidence="3">CG_4_10_14_0_8_um_filter_42_10</strain>
    </source>
</reference>
<feature type="domain" description="FAD dependent oxidoreductase" evidence="2">
    <location>
        <begin position="12"/>
        <end position="376"/>
    </location>
</feature>
<keyword evidence="1" id="KW-0560">Oxidoreductase</keyword>
<dbReference type="Gene3D" id="3.50.50.60">
    <property type="entry name" value="FAD/NAD(P)-binding domain"/>
    <property type="match status" value="1"/>
</dbReference>
<dbReference type="Proteomes" id="UP000230779">
    <property type="component" value="Unassembled WGS sequence"/>
</dbReference>
<evidence type="ECO:0000259" key="2">
    <source>
        <dbReference type="Pfam" id="PF01266"/>
    </source>
</evidence>
<evidence type="ECO:0000313" key="3">
    <source>
        <dbReference type="EMBL" id="PIY96151.1"/>
    </source>
</evidence>